<dbReference type="AlphaFoldDB" id="A0A0C3L8T2"/>
<organism evidence="3 4">
    <name type="scientific">Tulasnella calospora MUT 4182</name>
    <dbReference type="NCBI Taxonomy" id="1051891"/>
    <lineage>
        <taxon>Eukaryota</taxon>
        <taxon>Fungi</taxon>
        <taxon>Dikarya</taxon>
        <taxon>Basidiomycota</taxon>
        <taxon>Agaricomycotina</taxon>
        <taxon>Agaricomycetes</taxon>
        <taxon>Cantharellales</taxon>
        <taxon>Tulasnellaceae</taxon>
        <taxon>Tulasnella</taxon>
    </lineage>
</organism>
<keyword evidence="4" id="KW-1185">Reference proteome</keyword>
<gene>
    <name evidence="3" type="ORF">M407DRAFT_242287</name>
</gene>
<dbReference type="EMBL" id="KN822974">
    <property type="protein sequence ID" value="KIO30253.1"/>
    <property type="molecule type" value="Genomic_DNA"/>
</dbReference>
<feature type="compositionally biased region" description="Polar residues" evidence="2">
    <location>
        <begin position="91"/>
        <end position="106"/>
    </location>
</feature>
<feature type="region of interest" description="Disordered" evidence="2">
    <location>
        <begin position="87"/>
        <end position="140"/>
    </location>
</feature>
<reference evidence="3 4" key="1">
    <citation type="submission" date="2014-04" db="EMBL/GenBank/DDBJ databases">
        <authorList>
            <consortium name="DOE Joint Genome Institute"/>
            <person name="Kuo A."/>
            <person name="Girlanda M."/>
            <person name="Perotto S."/>
            <person name="Kohler A."/>
            <person name="Nagy L.G."/>
            <person name="Floudas D."/>
            <person name="Copeland A."/>
            <person name="Barry K.W."/>
            <person name="Cichocki N."/>
            <person name="Veneault-Fourrey C."/>
            <person name="LaButti K."/>
            <person name="Lindquist E.A."/>
            <person name="Lipzen A."/>
            <person name="Lundell T."/>
            <person name="Morin E."/>
            <person name="Murat C."/>
            <person name="Sun H."/>
            <person name="Tunlid A."/>
            <person name="Henrissat B."/>
            <person name="Grigoriev I.V."/>
            <person name="Hibbett D.S."/>
            <person name="Martin F."/>
            <person name="Nordberg H.P."/>
            <person name="Cantor M.N."/>
            <person name="Hua S.X."/>
        </authorList>
    </citation>
    <scope>NUCLEOTIDE SEQUENCE [LARGE SCALE GENOMIC DNA]</scope>
    <source>
        <strain evidence="3 4">MUT 4182</strain>
    </source>
</reference>
<dbReference type="STRING" id="1051891.A0A0C3L8T2"/>
<evidence type="ECO:0000256" key="2">
    <source>
        <dbReference type="SAM" id="MobiDB-lite"/>
    </source>
</evidence>
<protein>
    <submittedName>
        <fullName evidence="3">Uncharacterized protein</fullName>
    </submittedName>
</protein>
<evidence type="ECO:0000313" key="4">
    <source>
        <dbReference type="Proteomes" id="UP000054248"/>
    </source>
</evidence>
<accession>A0A0C3L8T2</accession>
<keyword evidence="1" id="KW-0175">Coiled coil</keyword>
<proteinExistence type="predicted"/>
<dbReference type="HOGENOM" id="CLU_928111_0_0_1"/>
<reference evidence="4" key="2">
    <citation type="submission" date="2015-01" db="EMBL/GenBank/DDBJ databases">
        <title>Evolutionary Origins and Diversification of the Mycorrhizal Mutualists.</title>
        <authorList>
            <consortium name="DOE Joint Genome Institute"/>
            <consortium name="Mycorrhizal Genomics Consortium"/>
            <person name="Kohler A."/>
            <person name="Kuo A."/>
            <person name="Nagy L.G."/>
            <person name="Floudas D."/>
            <person name="Copeland A."/>
            <person name="Barry K.W."/>
            <person name="Cichocki N."/>
            <person name="Veneault-Fourrey C."/>
            <person name="LaButti K."/>
            <person name="Lindquist E.A."/>
            <person name="Lipzen A."/>
            <person name="Lundell T."/>
            <person name="Morin E."/>
            <person name="Murat C."/>
            <person name="Riley R."/>
            <person name="Ohm R."/>
            <person name="Sun H."/>
            <person name="Tunlid A."/>
            <person name="Henrissat B."/>
            <person name="Grigoriev I.V."/>
            <person name="Hibbett D.S."/>
            <person name="Martin F."/>
        </authorList>
    </citation>
    <scope>NUCLEOTIDE SEQUENCE [LARGE SCALE GENOMIC DNA]</scope>
    <source>
        <strain evidence="4">MUT 4182</strain>
    </source>
</reference>
<sequence>MSIPGLLPSKRVSKVKPVNEYSSIPELQALRSRTLLHLGPTCPAEVRLQVQNRIAQIDSRIQQLSQANISNIAQGVQHLSLDALPSYNEPGPSNSKPVNYRWTSDASSSNGGGVSPVSPISSNDPSTPFGTSAPLSSSPTTPFFASTKARIVAQPMVNPQSKHRANKIQAMDLEETIKREQVEFEKAAVQREKVEARKAKMEALRPPSGQAARAAGLTDAEMRARILAFMNFKGDSDEEDEDDDEMDDDEDEARYIMQEGQYADCDDDSGDEQMADEEAYVATLSDIIQVDTSRTPGGRP</sequence>
<feature type="coiled-coil region" evidence="1">
    <location>
        <begin position="170"/>
        <end position="204"/>
    </location>
</feature>
<dbReference type="Proteomes" id="UP000054248">
    <property type="component" value="Unassembled WGS sequence"/>
</dbReference>
<evidence type="ECO:0000256" key="1">
    <source>
        <dbReference type="SAM" id="Coils"/>
    </source>
</evidence>
<dbReference type="OrthoDB" id="3212361at2759"/>
<feature type="compositionally biased region" description="Low complexity" evidence="2">
    <location>
        <begin position="131"/>
        <end position="140"/>
    </location>
</feature>
<name>A0A0C3L8T2_9AGAM</name>
<evidence type="ECO:0000313" key="3">
    <source>
        <dbReference type="EMBL" id="KIO30253.1"/>
    </source>
</evidence>